<dbReference type="EMBL" id="OX459956">
    <property type="protein sequence ID" value="CAI9161800.1"/>
    <property type="molecule type" value="Genomic_DNA"/>
</dbReference>
<reference evidence="1" key="1">
    <citation type="submission" date="2023-04" db="EMBL/GenBank/DDBJ databases">
        <authorList>
            <consortium name="ELIXIR-Norway"/>
        </authorList>
    </citation>
    <scope>NUCLEOTIDE SEQUENCE [LARGE SCALE GENOMIC DNA]</scope>
</reference>
<keyword evidence="2" id="KW-1185">Reference proteome</keyword>
<organism evidence="1 2">
    <name type="scientific">Rangifer tarandus platyrhynchus</name>
    <name type="common">Svalbard reindeer</name>
    <dbReference type="NCBI Taxonomy" id="3082113"/>
    <lineage>
        <taxon>Eukaryota</taxon>
        <taxon>Metazoa</taxon>
        <taxon>Chordata</taxon>
        <taxon>Craniata</taxon>
        <taxon>Vertebrata</taxon>
        <taxon>Euteleostomi</taxon>
        <taxon>Mammalia</taxon>
        <taxon>Eutheria</taxon>
        <taxon>Laurasiatheria</taxon>
        <taxon>Artiodactyla</taxon>
        <taxon>Ruminantia</taxon>
        <taxon>Pecora</taxon>
        <taxon>Cervidae</taxon>
        <taxon>Odocoileinae</taxon>
        <taxon>Rangifer</taxon>
    </lineage>
</organism>
<proteinExistence type="predicted"/>
<protein>
    <submittedName>
        <fullName evidence="1">Uncharacterized protein</fullName>
    </submittedName>
</protein>
<dbReference type="Proteomes" id="UP001176941">
    <property type="component" value="Chromosome 20"/>
</dbReference>
<gene>
    <name evidence="1" type="ORF">MRATA1EN1_LOCUS10762</name>
</gene>
<accession>A0ABN8YJQ8</accession>
<evidence type="ECO:0000313" key="1">
    <source>
        <dbReference type="EMBL" id="CAI9161800.1"/>
    </source>
</evidence>
<sequence length="99" mass="10852">MSDGKLSPEILLSAVQSLGKHCKSLHRTETTGTSALQRGAEPLQGHTWLPARSQDTPGTFPVDKLTLKNSALIQFRRFHHLALRSFSPPSFPGSWSTSL</sequence>
<name>A0ABN8YJQ8_RANTA</name>
<evidence type="ECO:0000313" key="2">
    <source>
        <dbReference type="Proteomes" id="UP001176941"/>
    </source>
</evidence>